<dbReference type="EMBL" id="CP034279">
    <property type="protein sequence ID" value="QGV78183.1"/>
    <property type="molecule type" value="Genomic_DNA"/>
</dbReference>
<dbReference type="AlphaFoldDB" id="A0A6I6F2J7"/>
<reference evidence="2 3" key="1">
    <citation type="submission" date="2018-12" db="EMBL/GenBank/DDBJ databases">
        <title>Complete genome sequence of Streptomyces ficellus NRRL8067, the producer of ficellomycin, feldamycin and nojirimycin.</title>
        <authorList>
            <person name="Zhang H."/>
            <person name="Yue R."/>
            <person name="Liu Y."/>
            <person name="Li M."/>
            <person name="Mu H."/>
            <person name="Zhang J."/>
        </authorList>
    </citation>
    <scope>NUCLEOTIDE SEQUENCE [LARGE SCALE GENOMIC DNA]</scope>
    <source>
        <strain evidence="2 3">NRRL 8067</strain>
    </source>
</reference>
<feature type="region of interest" description="Disordered" evidence="1">
    <location>
        <begin position="117"/>
        <end position="150"/>
    </location>
</feature>
<accession>A0A6I6F2J7</accession>
<dbReference type="OrthoDB" id="4296169at2"/>
<proteinExistence type="predicted"/>
<organism evidence="2 3">
    <name type="scientific">Streptomyces ficellus</name>
    <dbReference type="NCBI Taxonomy" id="1977088"/>
    <lineage>
        <taxon>Bacteria</taxon>
        <taxon>Bacillati</taxon>
        <taxon>Actinomycetota</taxon>
        <taxon>Actinomycetes</taxon>
        <taxon>Kitasatosporales</taxon>
        <taxon>Streptomycetaceae</taxon>
        <taxon>Streptomyces</taxon>
    </lineage>
</organism>
<feature type="compositionally biased region" description="Basic and acidic residues" evidence="1">
    <location>
        <begin position="117"/>
        <end position="131"/>
    </location>
</feature>
<evidence type="ECO:0000313" key="3">
    <source>
        <dbReference type="Proteomes" id="UP000422572"/>
    </source>
</evidence>
<sequence>MAGDLRRGVGALTTFQKTVNTLLTEFEGGAGGNRQVAMERVTRSSLGHAESINFAEANDFFDQYNRVHTALVRLSKSLGDQIEMLRIAVHAADVGYDNVDEEKRRRFHEIKARLSKEYDAAERAKEQEQAKTKAPGPKLQDGTSGTTGLE</sequence>
<evidence type="ECO:0000313" key="2">
    <source>
        <dbReference type="EMBL" id="QGV78183.1"/>
    </source>
</evidence>
<feature type="compositionally biased region" description="Polar residues" evidence="1">
    <location>
        <begin position="141"/>
        <end position="150"/>
    </location>
</feature>
<dbReference type="RefSeq" id="WP_156691994.1">
    <property type="nucleotide sequence ID" value="NZ_CP034279.1"/>
</dbReference>
<dbReference type="Proteomes" id="UP000422572">
    <property type="component" value="Chromosome"/>
</dbReference>
<gene>
    <name evidence="2" type="ORF">EIZ62_07940</name>
</gene>
<evidence type="ECO:0000256" key="1">
    <source>
        <dbReference type="SAM" id="MobiDB-lite"/>
    </source>
</evidence>
<keyword evidence="3" id="KW-1185">Reference proteome</keyword>
<protein>
    <submittedName>
        <fullName evidence="2">Uncharacterized protein</fullName>
    </submittedName>
</protein>
<name>A0A6I6F2J7_9ACTN</name>
<dbReference type="KEGG" id="sfic:EIZ62_07940"/>